<gene>
    <name evidence="1" type="ORF">MENT_LOCUS25351</name>
</gene>
<dbReference type="Proteomes" id="UP000580250">
    <property type="component" value="Unassembled WGS sequence"/>
</dbReference>
<name>A0A6V7VFN3_MELEN</name>
<reference evidence="1 2" key="1">
    <citation type="submission" date="2020-08" db="EMBL/GenBank/DDBJ databases">
        <authorList>
            <person name="Koutsovoulos G."/>
            <person name="Danchin GJ E."/>
        </authorList>
    </citation>
    <scope>NUCLEOTIDE SEQUENCE [LARGE SCALE GENOMIC DNA]</scope>
</reference>
<proteinExistence type="predicted"/>
<evidence type="ECO:0000313" key="1">
    <source>
        <dbReference type="EMBL" id="CAD2173727.1"/>
    </source>
</evidence>
<organism evidence="1 2">
    <name type="scientific">Meloidogyne enterolobii</name>
    <name type="common">Root-knot nematode worm</name>
    <name type="synonym">Meloidogyne mayaguensis</name>
    <dbReference type="NCBI Taxonomy" id="390850"/>
    <lineage>
        <taxon>Eukaryota</taxon>
        <taxon>Metazoa</taxon>
        <taxon>Ecdysozoa</taxon>
        <taxon>Nematoda</taxon>
        <taxon>Chromadorea</taxon>
        <taxon>Rhabditida</taxon>
        <taxon>Tylenchina</taxon>
        <taxon>Tylenchomorpha</taxon>
        <taxon>Tylenchoidea</taxon>
        <taxon>Meloidogynidae</taxon>
        <taxon>Meloidogyninae</taxon>
        <taxon>Meloidogyne</taxon>
    </lineage>
</organism>
<dbReference type="AlphaFoldDB" id="A0A6V7VFN3"/>
<comment type="caution">
    <text evidence="1">The sequence shown here is derived from an EMBL/GenBank/DDBJ whole genome shotgun (WGS) entry which is preliminary data.</text>
</comment>
<protein>
    <submittedName>
        <fullName evidence="1">Uncharacterized protein</fullName>
    </submittedName>
</protein>
<evidence type="ECO:0000313" key="2">
    <source>
        <dbReference type="Proteomes" id="UP000580250"/>
    </source>
</evidence>
<accession>A0A6V7VFN3</accession>
<dbReference type="EMBL" id="CAJEWN010000222">
    <property type="protein sequence ID" value="CAD2173727.1"/>
    <property type="molecule type" value="Genomic_DNA"/>
</dbReference>
<sequence>MNSLVNGENIEEFDERLKNKYEFLVKNWKKLFFSTKVQNEEIFEETENIFYKQILPESEEIKNYFKDSGPLFVKYCLTKRIENSFNKDGTVKFSEFLSNGVGQEYGWELKEVLGQKRIDIGHYENIQNKLKRN</sequence>